<evidence type="ECO:0000256" key="1">
    <source>
        <dbReference type="SAM" id="Phobius"/>
    </source>
</evidence>
<dbReference type="EMBL" id="JAIRBT010000023">
    <property type="protein sequence ID" value="MBZ6067600.1"/>
    <property type="molecule type" value="Genomic_DNA"/>
</dbReference>
<comment type="caution">
    <text evidence="2">The sequence shown here is derived from an EMBL/GenBank/DDBJ whole genome shotgun (WGS) entry which is preliminary data.</text>
</comment>
<proteinExistence type="predicted"/>
<keyword evidence="1" id="KW-0472">Membrane</keyword>
<sequence>MRSYLRMMLFALSLLAGVQIPGMLELYFQRVDARLQQAEVSLAPFQNNADEHFAGSLKGLIEHYRTNPDPVVQRDANSIQSLVDQKALLERERARQGAPWYRQLLHFATAADRTLVQDTLNHYNYLVPLNQAAIVCGLLAGLLGALLGDLLFAILAWPFRPAPRRRLDLR</sequence>
<dbReference type="RefSeq" id="WP_050667245.1">
    <property type="nucleotide sequence ID" value="NZ_CDDB01000072.1"/>
</dbReference>
<evidence type="ECO:0000313" key="2">
    <source>
        <dbReference type="EMBL" id="MBZ6067600.1"/>
    </source>
</evidence>
<gene>
    <name evidence="2" type="ORF">LA374_15485</name>
</gene>
<feature type="transmembrane region" description="Helical" evidence="1">
    <location>
        <begin position="132"/>
        <end position="157"/>
    </location>
</feature>
<keyword evidence="3" id="KW-1185">Reference proteome</keyword>
<protein>
    <submittedName>
        <fullName evidence="2">DUF2937 family protein</fullName>
    </submittedName>
</protein>
<dbReference type="InterPro" id="IPR022584">
    <property type="entry name" value="DUF2937"/>
</dbReference>
<keyword evidence="1" id="KW-0812">Transmembrane</keyword>
<name>A0ABS7VDZ5_9GAMM</name>
<organism evidence="2 3">
    <name type="scientific">Aeromonas schubertii</name>
    <dbReference type="NCBI Taxonomy" id="652"/>
    <lineage>
        <taxon>Bacteria</taxon>
        <taxon>Pseudomonadati</taxon>
        <taxon>Pseudomonadota</taxon>
        <taxon>Gammaproteobacteria</taxon>
        <taxon>Aeromonadales</taxon>
        <taxon>Aeromonadaceae</taxon>
        <taxon>Aeromonas</taxon>
    </lineage>
</organism>
<reference evidence="2 3" key="1">
    <citation type="submission" date="2021-09" db="EMBL/GenBank/DDBJ databases">
        <title>Aeromonas schubertii isolated from Asian sea bass.</title>
        <authorList>
            <person name="Pinpimai K."/>
        </authorList>
    </citation>
    <scope>NUCLEOTIDE SEQUENCE [LARGE SCALE GENOMIC DNA]</scope>
    <source>
        <strain evidence="2 3">CHULA2021a</strain>
    </source>
</reference>
<dbReference type="Pfam" id="PF11157">
    <property type="entry name" value="DUF2937"/>
    <property type="match status" value="1"/>
</dbReference>
<keyword evidence="1" id="KW-1133">Transmembrane helix</keyword>
<dbReference type="Proteomes" id="UP000774958">
    <property type="component" value="Unassembled WGS sequence"/>
</dbReference>
<accession>A0ABS7VDZ5</accession>
<evidence type="ECO:0000313" key="3">
    <source>
        <dbReference type="Proteomes" id="UP000774958"/>
    </source>
</evidence>